<comment type="caution">
    <text evidence="2">The sequence shown here is derived from an EMBL/GenBank/DDBJ whole genome shotgun (WGS) entry which is preliminary data.</text>
</comment>
<proteinExistence type="predicted"/>
<name>A0A443HMG5_BYSSP</name>
<sequence>MPEAGNASDIDTTPNAYQDKDNADPDESSVIYTSTKMENAETGYYDMFLSVTSSLCEHVQPLCLTGRERFFSLSLFQLEKRRGAFSQNHYKGKWQLYPPEWRPKQAAVGGKSKLFYSDVIKGPLSSDLSASTPEVSVHMPMVSAPRAAHAAASASVARAVVMTVTMQVRPFSKDFLVTNEYHKLPMPLSRLRRVWLWPGTQFRRRSRPLAFYAARINRNEYHEFHFICSRRMPVRISTREAVVFFLYLVSQTDYYFPARVGESLKLDVVYTLPQFGCLDIPLWSLLMREICSLMLLRYHEELYGIAQSHTLTLCGRFLD</sequence>
<feature type="region of interest" description="Disordered" evidence="1">
    <location>
        <begin position="1"/>
        <end position="29"/>
    </location>
</feature>
<dbReference type="RefSeq" id="XP_028482650.1">
    <property type="nucleotide sequence ID" value="XM_028629183.1"/>
</dbReference>
<keyword evidence="3" id="KW-1185">Reference proteome</keyword>
<organism evidence="2 3">
    <name type="scientific">Byssochlamys spectabilis</name>
    <name type="common">Paecilomyces variotii</name>
    <dbReference type="NCBI Taxonomy" id="264951"/>
    <lineage>
        <taxon>Eukaryota</taxon>
        <taxon>Fungi</taxon>
        <taxon>Dikarya</taxon>
        <taxon>Ascomycota</taxon>
        <taxon>Pezizomycotina</taxon>
        <taxon>Eurotiomycetes</taxon>
        <taxon>Eurotiomycetidae</taxon>
        <taxon>Eurotiales</taxon>
        <taxon>Thermoascaceae</taxon>
        <taxon>Paecilomyces</taxon>
    </lineage>
</organism>
<protein>
    <submittedName>
        <fullName evidence="2">Uncharacterized protein</fullName>
    </submittedName>
</protein>
<dbReference type="Proteomes" id="UP000283841">
    <property type="component" value="Unassembled WGS sequence"/>
</dbReference>
<dbReference type="GeneID" id="39598460"/>
<dbReference type="AlphaFoldDB" id="A0A443HMG5"/>
<accession>A0A443HMG5</accession>
<dbReference type="EMBL" id="RCNU01000011">
    <property type="protein sequence ID" value="RWQ93005.1"/>
    <property type="molecule type" value="Genomic_DNA"/>
</dbReference>
<evidence type="ECO:0000256" key="1">
    <source>
        <dbReference type="SAM" id="MobiDB-lite"/>
    </source>
</evidence>
<gene>
    <name evidence="2" type="ORF">C8Q69DRAFT_447131</name>
</gene>
<evidence type="ECO:0000313" key="3">
    <source>
        <dbReference type="Proteomes" id="UP000283841"/>
    </source>
</evidence>
<reference evidence="2 3" key="1">
    <citation type="journal article" date="2018" name="Front. Microbiol.">
        <title>Genomic and genetic insights into a cosmopolitan fungus, Paecilomyces variotii (Eurotiales).</title>
        <authorList>
            <person name="Urquhart A.S."/>
            <person name="Mondo S.J."/>
            <person name="Makela M.R."/>
            <person name="Hane J.K."/>
            <person name="Wiebenga A."/>
            <person name="He G."/>
            <person name="Mihaltcheva S."/>
            <person name="Pangilinan J."/>
            <person name="Lipzen A."/>
            <person name="Barry K."/>
            <person name="de Vries R.P."/>
            <person name="Grigoriev I.V."/>
            <person name="Idnurm A."/>
        </authorList>
    </citation>
    <scope>NUCLEOTIDE SEQUENCE [LARGE SCALE GENOMIC DNA]</scope>
    <source>
        <strain evidence="2 3">CBS 101075</strain>
    </source>
</reference>
<evidence type="ECO:0000313" key="2">
    <source>
        <dbReference type="EMBL" id="RWQ93005.1"/>
    </source>
</evidence>
<dbReference type="VEuPathDB" id="FungiDB:C8Q69DRAFT_447131"/>